<evidence type="ECO:0000313" key="2">
    <source>
        <dbReference type="EMBL" id="MDO5969780.1"/>
    </source>
</evidence>
<evidence type="ECO:0000256" key="1">
    <source>
        <dbReference type="SAM" id="SignalP"/>
    </source>
</evidence>
<name>A0ABT8W9J1_9FLAO</name>
<feature type="signal peptide" evidence="1">
    <location>
        <begin position="1"/>
        <end position="23"/>
    </location>
</feature>
<dbReference type="Proteomes" id="UP001176883">
    <property type="component" value="Unassembled WGS sequence"/>
</dbReference>
<gene>
    <name evidence="2" type="ORF">Q4Q35_08170</name>
</gene>
<sequence>MRKIIICLLHSLFLLGSVLNIQAQKPSVGELLNKVTNFYQKTNQYHIDMTFTMYRGITGDKLTESYTGTMEKNDEYTKNSTLETLVYRFPQAQLIVDKNQKKMIYNKLDTHAIQNAPIDLSSYMKYYDKSQILEEGNQWVCELIASQNVFSELPYGKVLLYVSKKDYRVTKQILFFSNLIPFRGKEASDIEQDYGRLHIDLLYDFNKKVEKKELAYFITKTVNNKIQLQKDFASYQLVDQTEYNK</sequence>
<evidence type="ECO:0000313" key="3">
    <source>
        <dbReference type="Proteomes" id="UP001176883"/>
    </source>
</evidence>
<organism evidence="2 3">
    <name type="scientific">Flavivirga aquimarina</name>
    <dbReference type="NCBI Taxonomy" id="2027862"/>
    <lineage>
        <taxon>Bacteria</taxon>
        <taxon>Pseudomonadati</taxon>
        <taxon>Bacteroidota</taxon>
        <taxon>Flavobacteriia</taxon>
        <taxon>Flavobacteriales</taxon>
        <taxon>Flavobacteriaceae</taxon>
        <taxon>Flavivirga</taxon>
    </lineage>
</organism>
<keyword evidence="1" id="KW-0732">Signal</keyword>
<proteinExistence type="predicted"/>
<comment type="caution">
    <text evidence="2">The sequence shown here is derived from an EMBL/GenBank/DDBJ whole genome shotgun (WGS) entry which is preliminary data.</text>
</comment>
<protein>
    <recommendedName>
        <fullName evidence="4">Outer membrane lipoprotein-sorting protein</fullName>
    </recommendedName>
</protein>
<reference evidence="2" key="1">
    <citation type="submission" date="2023-07" db="EMBL/GenBank/DDBJ databases">
        <title>Two novel species in the genus Flavivirga.</title>
        <authorList>
            <person name="Kwon K."/>
        </authorList>
    </citation>
    <scope>NUCLEOTIDE SEQUENCE</scope>
    <source>
        <strain evidence="2">KCTC 52353</strain>
    </source>
</reference>
<evidence type="ECO:0008006" key="4">
    <source>
        <dbReference type="Google" id="ProtNLM"/>
    </source>
</evidence>
<dbReference type="RefSeq" id="WP_303277474.1">
    <property type="nucleotide sequence ID" value="NZ_JAUOEK010000090.1"/>
</dbReference>
<feature type="chain" id="PRO_5046234420" description="Outer membrane lipoprotein-sorting protein" evidence="1">
    <location>
        <begin position="24"/>
        <end position="245"/>
    </location>
</feature>
<dbReference type="EMBL" id="JAUOEK010000090">
    <property type="protein sequence ID" value="MDO5969780.1"/>
    <property type="molecule type" value="Genomic_DNA"/>
</dbReference>
<accession>A0ABT8W9J1</accession>
<keyword evidence="3" id="KW-1185">Reference proteome</keyword>